<evidence type="ECO:0000313" key="2">
    <source>
        <dbReference type="EMBL" id="GGN52189.1"/>
    </source>
</evidence>
<dbReference type="EMBL" id="BMMM01000001">
    <property type="protein sequence ID" value="GGN52189.1"/>
    <property type="molecule type" value="Genomic_DNA"/>
</dbReference>
<feature type="compositionally biased region" description="Basic and acidic residues" evidence="1">
    <location>
        <begin position="10"/>
        <end position="28"/>
    </location>
</feature>
<protein>
    <submittedName>
        <fullName evidence="2">Uncharacterized protein</fullName>
    </submittedName>
</protein>
<proteinExistence type="predicted"/>
<comment type="caution">
    <text evidence="2">The sequence shown here is derived from an EMBL/GenBank/DDBJ whole genome shotgun (WGS) entry which is preliminary data.</text>
</comment>
<feature type="region of interest" description="Disordered" evidence="1">
    <location>
        <begin position="1"/>
        <end position="28"/>
    </location>
</feature>
<sequence>MRTDAAPATRTEHHLRFKGEPARGKHRGEAMDRWQIEVTAGGPQIPGPASLMVPNAVRRTGLSPSRTLSGTSRLACCVWSPRSLVDAGQPLGVERDRRIAETRKKIPPSVA</sequence>
<name>A0A917XT92_9ACTN</name>
<dbReference type="AlphaFoldDB" id="A0A917XT92"/>
<keyword evidence="3" id="KW-1185">Reference proteome</keyword>
<evidence type="ECO:0000256" key="1">
    <source>
        <dbReference type="SAM" id="MobiDB-lite"/>
    </source>
</evidence>
<reference evidence="2 3" key="1">
    <citation type="journal article" date="2014" name="Int. J. Syst. Evol. Microbiol.">
        <title>Complete genome sequence of Corynebacterium casei LMG S-19264T (=DSM 44701T), isolated from a smear-ripened cheese.</title>
        <authorList>
            <consortium name="US DOE Joint Genome Institute (JGI-PGF)"/>
            <person name="Walter F."/>
            <person name="Albersmeier A."/>
            <person name="Kalinowski J."/>
            <person name="Ruckert C."/>
        </authorList>
    </citation>
    <scope>NUCLEOTIDE SEQUENCE [LARGE SCALE GENOMIC DNA]</scope>
    <source>
        <strain evidence="2 3">CGMCC 4.7111</strain>
    </source>
</reference>
<accession>A0A917XT92</accession>
<gene>
    <name evidence="2" type="ORF">GCM10011579_008930</name>
</gene>
<evidence type="ECO:0000313" key="3">
    <source>
        <dbReference type="Proteomes" id="UP000600365"/>
    </source>
</evidence>
<dbReference type="Proteomes" id="UP000600365">
    <property type="component" value="Unassembled WGS sequence"/>
</dbReference>
<organism evidence="2 3">
    <name type="scientific">Streptomyces albiflavescens</name>
    <dbReference type="NCBI Taxonomy" id="1623582"/>
    <lineage>
        <taxon>Bacteria</taxon>
        <taxon>Bacillati</taxon>
        <taxon>Actinomycetota</taxon>
        <taxon>Actinomycetes</taxon>
        <taxon>Kitasatosporales</taxon>
        <taxon>Streptomycetaceae</taxon>
        <taxon>Streptomyces</taxon>
    </lineage>
</organism>